<evidence type="ECO:0000256" key="1">
    <source>
        <dbReference type="ARBA" id="ARBA00022737"/>
    </source>
</evidence>
<dbReference type="Proteomes" id="UP001195483">
    <property type="component" value="Unassembled WGS sequence"/>
</dbReference>
<dbReference type="PANTHER" id="PTHR10024:SF377">
    <property type="entry name" value="SYNAPTOTAGMIN-15-LIKE ISOFORM X1"/>
    <property type="match status" value="1"/>
</dbReference>
<name>A0AAE0VWM1_9BIVA</name>
<protein>
    <recommendedName>
        <fullName evidence="3">C2 domain-containing protein</fullName>
    </recommendedName>
</protein>
<gene>
    <name evidence="4" type="ORF">CHS0354_019046</name>
</gene>
<comment type="caution">
    <text evidence="4">The sequence shown here is derived from an EMBL/GenBank/DDBJ whole genome shotgun (WGS) entry which is preliminary data.</text>
</comment>
<evidence type="ECO:0000313" key="5">
    <source>
        <dbReference type="Proteomes" id="UP001195483"/>
    </source>
</evidence>
<dbReference type="PROSITE" id="PS50004">
    <property type="entry name" value="C2"/>
    <property type="match status" value="2"/>
</dbReference>
<dbReference type="AlphaFoldDB" id="A0AAE0VWM1"/>
<dbReference type="PANTHER" id="PTHR10024">
    <property type="entry name" value="SYNAPTOTAGMIN"/>
    <property type="match status" value="1"/>
</dbReference>
<dbReference type="GO" id="GO:0030276">
    <property type="term" value="F:clathrin binding"/>
    <property type="evidence" value="ECO:0007669"/>
    <property type="project" value="TreeGrafter"/>
</dbReference>
<reference evidence="4" key="3">
    <citation type="submission" date="2023-05" db="EMBL/GenBank/DDBJ databases">
        <authorList>
            <person name="Smith C.H."/>
        </authorList>
    </citation>
    <scope>NUCLEOTIDE SEQUENCE</scope>
    <source>
        <strain evidence="4">CHS0354</strain>
        <tissue evidence="4">Mantle</tissue>
    </source>
</reference>
<organism evidence="4 5">
    <name type="scientific">Potamilus streckersoni</name>
    <dbReference type="NCBI Taxonomy" id="2493646"/>
    <lineage>
        <taxon>Eukaryota</taxon>
        <taxon>Metazoa</taxon>
        <taxon>Spiralia</taxon>
        <taxon>Lophotrochozoa</taxon>
        <taxon>Mollusca</taxon>
        <taxon>Bivalvia</taxon>
        <taxon>Autobranchia</taxon>
        <taxon>Heteroconchia</taxon>
        <taxon>Palaeoheterodonta</taxon>
        <taxon>Unionida</taxon>
        <taxon>Unionoidea</taxon>
        <taxon>Unionidae</taxon>
        <taxon>Ambleminae</taxon>
        <taxon>Lampsilini</taxon>
        <taxon>Potamilus</taxon>
    </lineage>
</organism>
<dbReference type="GO" id="GO:0017156">
    <property type="term" value="P:calcium-ion regulated exocytosis"/>
    <property type="evidence" value="ECO:0007669"/>
    <property type="project" value="TreeGrafter"/>
</dbReference>
<dbReference type="SMART" id="SM00239">
    <property type="entry name" value="C2"/>
    <property type="match status" value="2"/>
</dbReference>
<dbReference type="CDD" id="cd08390">
    <property type="entry name" value="C2A_Synaptotagmin-15-17"/>
    <property type="match status" value="1"/>
</dbReference>
<proteinExistence type="predicted"/>
<evidence type="ECO:0000313" key="4">
    <source>
        <dbReference type="EMBL" id="KAK3592816.1"/>
    </source>
</evidence>
<dbReference type="GO" id="GO:0005886">
    <property type="term" value="C:plasma membrane"/>
    <property type="evidence" value="ECO:0007669"/>
    <property type="project" value="TreeGrafter"/>
</dbReference>
<feature type="transmembrane region" description="Helical" evidence="2">
    <location>
        <begin position="6"/>
        <end position="24"/>
    </location>
</feature>
<feature type="domain" description="C2" evidence="3">
    <location>
        <begin position="138"/>
        <end position="258"/>
    </location>
</feature>
<evidence type="ECO:0000256" key="2">
    <source>
        <dbReference type="SAM" id="Phobius"/>
    </source>
</evidence>
<reference evidence="4" key="2">
    <citation type="journal article" date="2021" name="Genome Biol. Evol.">
        <title>Developing a high-quality reference genome for a parasitic bivalve with doubly uniparental inheritance (Bivalvia: Unionida).</title>
        <authorList>
            <person name="Smith C.H."/>
        </authorList>
    </citation>
    <scope>NUCLEOTIDE SEQUENCE</scope>
    <source>
        <strain evidence="4">CHS0354</strain>
        <tissue evidence="4">Mantle</tissue>
    </source>
</reference>
<dbReference type="EMBL" id="JAEAOA010001176">
    <property type="protein sequence ID" value="KAK3592816.1"/>
    <property type="molecule type" value="Genomic_DNA"/>
</dbReference>
<dbReference type="GO" id="GO:0001786">
    <property type="term" value="F:phosphatidylserine binding"/>
    <property type="evidence" value="ECO:0007669"/>
    <property type="project" value="TreeGrafter"/>
</dbReference>
<keyword evidence="5" id="KW-1185">Reference proteome</keyword>
<keyword evidence="1" id="KW-0677">Repeat</keyword>
<keyword evidence="2" id="KW-0472">Membrane</keyword>
<dbReference type="FunFam" id="2.60.40.150:FF:000237">
    <property type="entry name" value="Synaptotagmin 15"/>
    <property type="match status" value="1"/>
</dbReference>
<dbReference type="SUPFAM" id="SSF49562">
    <property type="entry name" value="C2 domain (Calcium/lipid-binding domain, CaLB)"/>
    <property type="match status" value="2"/>
</dbReference>
<keyword evidence="2" id="KW-1133">Transmembrane helix</keyword>
<dbReference type="InterPro" id="IPR035892">
    <property type="entry name" value="C2_domain_sf"/>
</dbReference>
<accession>A0AAE0VWM1</accession>
<feature type="domain" description="C2" evidence="3">
    <location>
        <begin position="269"/>
        <end position="391"/>
    </location>
</feature>
<dbReference type="Gene3D" id="2.60.40.150">
    <property type="entry name" value="C2 domain"/>
    <property type="match status" value="2"/>
</dbReference>
<sequence length="416" mass="48044">MTVIVACATGLFFLLLVISILLICRKRRQKRRKVDFLLEDSKEKIVTYNSEPMLSSTSPKLAKRKYYQDAYGSVRGVRSSSAALEKIRDTTDSFKAKTIIQKSFSIPSMQNQSSSLGTLRPEIYSTTDTEDGNLQESQNGRIWFSILYDATMEQLTVNLIKIKELHERKNDKSSRDPFVKIFLLPDERTYWTSKVVKKTLSPVFNQTICFQVPPLEIASRSIRFSVYDVDKRRVRHSLGHVFVPLKDFDMTRGNICWRDLEQTIQSSAPLGEIYIGLTYLPNVDQIKIFVLSARDLRETDLESEKGYYVKLNFRYGRKIIKSKKTIIRRTHGPEITFNESFTFNFSGKQVNSCNFVISLRKASRSGQDSGGEYGFVSFGSFMFARGEDLLHWQDMLAQPRMTIRKWHRLSFSPGKR</sequence>
<dbReference type="GO" id="GO:0070382">
    <property type="term" value="C:exocytic vesicle"/>
    <property type="evidence" value="ECO:0007669"/>
    <property type="project" value="TreeGrafter"/>
</dbReference>
<keyword evidence="2" id="KW-0812">Transmembrane</keyword>
<dbReference type="GO" id="GO:0000149">
    <property type="term" value="F:SNARE binding"/>
    <property type="evidence" value="ECO:0007669"/>
    <property type="project" value="TreeGrafter"/>
</dbReference>
<dbReference type="GO" id="GO:0005544">
    <property type="term" value="F:calcium-dependent phospholipid binding"/>
    <property type="evidence" value="ECO:0007669"/>
    <property type="project" value="TreeGrafter"/>
</dbReference>
<reference evidence="4" key="1">
    <citation type="journal article" date="2021" name="Genome Biol. Evol.">
        <title>A High-Quality Reference Genome for a Parasitic Bivalve with Doubly Uniparental Inheritance (Bivalvia: Unionida).</title>
        <authorList>
            <person name="Smith C.H."/>
        </authorList>
    </citation>
    <scope>NUCLEOTIDE SEQUENCE</scope>
    <source>
        <strain evidence="4">CHS0354</strain>
    </source>
</reference>
<dbReference type="InterPro" id="IPR047897">
    <property type="entry name" value="Synaptotagmin-15/17_C2A"/>
</dbReference>
<dbReference type="Pfam" id="PF00168">
    <property type="entry name" value="C2"/>
    <property type="match status" value="2"/>
</dbReference>
<evidence type="ECO:0000259" key="3">
    <source>
        <dbReference type="PROSITE" id="PS50004"/>
    </source>
</evidence>
<dbReference type="InterPro" id="IPR000008">
    <property type="entry name" value="C2_dom"/>
</dbReference>
<dbReference type="GO" id="GO:0005509">
    <property type="term" value="F:calcium ion binding"/>
    <property type="evidence" value="ECO:0007669"/>
    <property type="project" value="TreeGrafter"/>
</dbReference>